<dbReference type="AlphaFoldDB" id="A0A6J2X0X5"/>
<protein>
    <submittedName>
        <fullName evidence="4">Cancer-related regulator of actin dynamics isoform X1</fullName>
    </submittedName>
</protein>
<organism evidence="3 4">
    <name type="scientific">Chanos chanos</name>
    <name type="common">Milkfish</name>
    <name type="synonym">Mugil chanos</name>
    <dbReference type="NCBI Taxonomy" id="29144"/>
    <lineage>
        <taxon>Eukaryota</taxon>
        <taxon>Metazoa</taxon>
        <taxon>Chordata</taxon>
        <taxon>Craniata</taxon>
        <taxon>Vertebrata</taxon>
        <taxon>Euteleostomi</taxon>
        <taxon>Actinopterygii</taxon>
        <taxon>Neopterygii</taxon>
        <taxon>Teleostei</taxon>
        <taxon>Ostariophysi</taxon>
        <taxon>Gonorynchiformes</taxon>
        <taxon>Chanidae</taxon>
        <taxon>Chanos</taxon>
    </lineage>
</organism>
<dbReference type="InParanoid" id="A0A6J2X0X5"/>
<feature type="compositionally biased region" description="Basic and acidic residues" evidence="1">
    <location>
        <begin position="904"/>
        <end position="920"/>
    </location>
</feature>
<sequence>MKRRTSSHNSSFGSSPSTDCSIMASGTVDAMATQEQTDTAEECPGKKKSKFQTFKNFFAKKKRKEAACPGGESVLKSSQSSDDVNTPELSQMHPDKDSESGSKINMGNKALSHDSVFVSDLASSEANESLGASQDSIHGKVKSLQLQLKQAIRLGSPPSLICVKKGEDAGALSEDDGLPCSPPEYSTLHTVLASSSHRSSGLVQRTSSLSMEGSDTDDEQIQVSSEALSRPVSPLVCVPVDFSQPASSLACLDCSAARHRIAVKTNACTKRKPASRAMLEKKRTDLRERVLLKNQEDLLSVITRDSSVEEEKNEGVHSVKTIVVDEVGEEMDESLEEFQSRPSVTPQTDEEQPNSAQSQRMSSVSSAYPEIPSNEEECVSDGNPIPQLKVQEISWETPASLELQTDDFLLDSGCEVVTEEPGSLLQEVLSSLRGPLASGLVLEPESMVLQMGREDMTSDSVVDVTGAQLPQTVEPTENLENMMALNEDHHFEPTDGPLVEEELSEEDNAVEKLELFETTNDLQIPEGNFEREEYEDEYKDGEGESKELEEEEENEVEEVGTEFQEKDAVVKECVNEEEVKDESKENVCDDEEEEELREEDIIIDVEESEEDDTNKHLQAQDETYPTEAQRDDVLGNETNSAIFIVEDVSDQASENDGSDVTDAMNQPDDLTLSIIEPNEEPSPQVSTNLEQKSLNIDLKFPDPAESSEDEADSQQEQPIRQQEEPEEHQEDPEQKQDLDGQQKVGPAEKDQEPTSQTDLPGKQLLGLHESHPRFTIAPAWQRSLSGGSVKEQTQVATLTPAEEGPVVNKDTPTETEIFSAIKADRPSSPLCTRTPSPPLTRENSLVQEEPTPENPFGVRLRKTAVLLRYSSEGETPGATTPAELIERPKAQTPEQHAKKPALPKKPDLHGDNTVKLKRTPEPAPARAPVESSESPSWISVARQKQRIFKENSLEETLERKLPLEEGSDRKTLAPALSNLVHKDHQKPSGSPVKVSCSLEISKPTLVEKEGKRALAHPSPAPAAQDEPPWLALAKKKAKAWSEMPQIVQ</sequence>
<evidence type="ECO:0000313" key="4">
    <source>
        <dbReference type="RefSeq" id="XP_030650179.1"/>
    </source>
</evidence>
<keyword evidence="3" id="KW-1185">Reference proteome</keyword>
<name>A0A6J2X0X5_CHACN</name>
<reference evidence="4" key="1">
    <citation type="submission" date="2025-08" db="UniProtKB">
        <authorList>
            <consortium name="RefSeq"/>
        </authorList>
    </citation>
    <scope>IDENTIFICATION</scope>
</reference>
<gene>
    <name evidence="4" type="primary">LOC115830221</name>
</gene>
<dbReference type="PANTHER" id="PTHR47743">
    <property type="entry name" value="KIAA1210 / KIAA1211 FAMILY MEMBER"/>
    <property type="match status" value="1"/>
</dbReference>
<dbReference type="RefSeq" id="XP_030650179.1">
    <property type="nucleotide sequence ID" value="XM_030794319.1"/>
</dbReference>
<feature type="region of interest" description="Disordered" evidence="1">
    <location>
        <begin position="61"/>
        <end position="108"/>
    </location>
</feature>
<evidence type="ECO:0000313" key="3">
    <source>
        <dbReference type="Proteomes" id="UP000504632"/>
    </source>
</evidence>
<feature type="compositionally biased region" description="Acidic residues" evidence="1">
    <location>
        <begin position="547"/>
        <end position="560"/>
    </location>
</feature>
<dbReference type="GeneID" id="115830221"/>
<evidence type="ECO:0000259" key="2">
    <source>
        <dbReference type="Pfam" id="PF15262"/>
    </source>
</evidence>
<feature type="region of interest" description="Disordered" evidence="1">
    <location>
        <begin position="1"/>
        <end position="47"/>
    </location>
</feature>
<dbReference type="OrthoDB" id="8869651at2759"/>
<dbReference type="InterPro" id="IPR028030">
    <property type="entry name" value="DUF4592"/>
</dbReference>
<feature type="region of interest" description="Disordered" evidence="1">
    <location>
        <begin position="1009"/>
        <end position="1028"/>
    </location>
</feature>
<dbReference type="InterPro" id="IPR026713">
    <property type="entry name" value="CRACD-like"/>
</dbReference>
<proteinExistence type="predicted"/>
<feature type="region of interest" description="Disordered" evidence="1">
    <location>
        <begin position="527"/>
        <end position="938"/>
    </location>
</feature>
<accession>A0A6J2X0X5</accession>
<dbReference type="Pfam" id="PF15262">
    <property type="entry name" value="DUF4592"/>
    <property type="match status" value="1"/>
</dbReference>
<feature type="compositionally biased region" description="Basic and acidic residues" evidence="1">
    <location>
        <begin position="563"/>
        <end position="574"/>
    </location>
</feature>
<feature type="region of interest" description="Disordered" evidence="1">
    <location>
        <begin position="196"/>
        <end position="217"/>
    </location>
</feature>
<feature type="compositionally biased region" description="Basic and acidic residues" evidence="1">
    <location>
        <begin position="731"/>
        <end position="752"/>
    </location>
</feature>
<feature type="compositionally biased region" description="Polar residues" evidence="1">
    <location>
        <begin position="782"/>
        <end position="797"/>
    </location>
</feature>
<dbReference type="Proteomes" id="UP000504632">
    <property type="component" value="Chromosome 2"/>
</dbReference>
<feature type="compositionally biased region" description="Polar residues" evidence="1">
    <location>
        <begin position="681"/>
        <end position="694"/>
    </location>
</feature>
<feature type="compositionally biased region" description="Low complexity" evidence="1">
    <location>
        <begin position="355"/>
        <end position="367"/>
    </location>
</feature>
<feature type="compositionally biased region" description="Acidic residues" evidence="1">
    <location>
        <begin position="588"/>
        <end position="612"/>
    </location>
</feature>
<feature type="compositionally biased region" description="Polar residues" evidence="1">
    <location>
        <begin position="196"/>
        <end position="213"/>
    </location>
</feature>
<dbReference type="PANTHER" id="PTHR47743:SF2">
    <property type="entry name" value="ACROSOMAL PROTEIN KIAA1210"/>
    <property type="match status" value="1"/>
</dbReference>
<feature type="region of interest" description="Disordered" evidence="1">
    <location>
        <begin position="330"/>
        <end position="383"/>
    </location>
</feature>
<evidence type="ECO:0000256" key="1">
    <source>
        <dbReference type="SAM" id="MobiDB-lite"/>
    </source>
</evidence>
<feature type="compositionally biased region" description="Low complexity" evidence="1">
    <location>
        <begin position="7"/>
        <end position="17"/>
    </location>
</feature>
<feature type="domain" description="DUF4592" evidence="2">
    <location>
        <begin position="150"/>
        <end position="265"/>
    </location>
</feature>
<feature type="compositionally biased region" description="Polar residues" evidence="1">
    <location>
        <begin position="75"/>
        <end position="89"/>
    </location>
</feature>